<dbReference type="AlphaFoldDB" id="Q5DF24"/>
<reference evidence="1" key="2">
    <citation type="journal article" date="2006" name="PLoS Pathog.">
        <title>New perspectives on host-parasite interplay by comparative transcriptomic and proteomic analyses of Schistosoma japonicum.</title>
        <authorList>
            <person name="Liu F."/>
            <person name="Lu J."/>
            <person name="Hu W."/>
            <person name="Wang S.Y."/>
            <person name="Cui S.J."/>
            <person name="Chi M."/>
            <person name="Yan Q."/>
            <person name="Wang X.R."/>
            <person name="Song H.D."/>
            <person name="Xu X.N."/>
            <person name="Wang J.J."/>
            <person name="Zhang X.L."/>
            <person name="Zhang X."/>
            <person name="Wang Z.Q."/>
            <person name="Xue C.L."/>
            <person name="Brindley P.J."/>
            <person name="McManus D.P."/>
            <person name="Yang P.Y."/>
            <person name="Feng Z."/>
            <person name="Chen Z."/>
            <person name="Han Z.G."/>
        </authorList>
    </citation>
    <scope>NUCLEOTIDE SEQUENCE</scope>
</reference>
<reference evidence="1" key="1">
    <citation type="submission" date="2004-11" db="EMBL/GenBank/DDBJ databases">
        <title>The full-length cDNA sequences of Schistosoma japonicum genes.</title>
        <authorList>
            <person name="Han Z."/>
        </authorList>
    </citation>
    <scope>NUCLEOTIDE SEQUENCE</scope>
</reference>
<protein>
    <submittedName>
        <fullName evidence="1">SJCHGC03234 protein</fullName>
    </submittedName>
</protein>
<organism evidence="1">
    <name type="scientific">Schistosoma japonicum</name>
    <name type="common">Blood fluke</name>
    <dbReference type="NCBI Taxonomy" id="6182"/>
    <lineage>
        <taxon>Eukaryota</taxon>
        <taxon>Metazoa</taxon>
        <taxon>Spiralia</taxon>
        <taxon>Lophotrochozoa</taxon>
        <taxon>Platyhelminthes</taxon>
        <taxon>Trematoda</taxon>
        <taxon>Digenea</taxon>
        <taxon>Strigeidida</taxon>
        <taxon>Schistosomatoidea</taxon>
        <taxon>Schistosomatidae</taxon>
        <taxon>Schistosoma</taxon>
    </lineage>
</organism>
<name>Q5DF24_SCHJA</name>
<proteinExistence type="evidence at transcript level"/>
<dbReference type="EMBL" id="AY813850">
    <property type="protein sequence ID" value="AAW25582.1"/>
    <property type="molecule type" value="mRNA"/>
</dbReference>
<sequence length="199" mass="22452">MNTTPIRTLYQRNIEFSIDGSWGPQFTAILYIHHQLDDMSPEIISTQLTIEKIDNCSSNAIAIQSKSNRTNLKFSQTIADPGEKVKLIILPEGISSLDEKLDDSHQLNNPIQLNDNKGQLLNELCFVRISDVSLDNFQDSNNLVNMKYFVDKLINFAAKSGYRPLTATSTQEAFLAAGFQFGSTYPEPMFIQRAYPCHI</sequence>
<accession>Q5DF24</accession>
<evidence type="ECO:0000313" key="1">
    <source>
        <dbReference type="EMBL" id="AAW25582.1"/>
    </source>
</evidence>